<feature type="compositionally biased region" description="Low complexity" evidence="1">
    <location>
        <begin position="41"/>
        <end position="50"/>
    </location>
</feature>
<feature type="compositionally biased region" description="Basic and acidic residues" evidence="1">
    <location>
        <begin position="54"/>
        <end position="71"/>
    </location>
</feature>
<dbReference type="EMBL" id="CADCTG010000184">
    <property type="protein sequence ID" value="CAA9256862.1"/>
    <property type="molecule type" value="Genomic_DNA"/>
</dbReference>
<feature type="region of interest" description="Disordered" evidence="1">
    <location>
        <begin position="1"/>
        <end position="223"/>
    </location>
</feature>
<feature type="compositionally biased region" description="Basic and acidic residues" evidence="1">
    <location>
        <begin position="198"/>
        <end position="223"/>
    </location>
</feature>
<keyword evidence="2" id="KW-0456">Lyase</keyword>
<organism evidence="2">
    <name type="scientific">uncultured Acetobacteraceae bacterium</name>
    <dbReference type="NCBI Taxonomy" id="169975"/>
    <lineage>
        <taxon>Bacteria</taxon>
        <taxon>Pseudomonadati</taxon>
        <taxon>Pseudomonadota</taxon>
        <taxon>Alphaproteobacteria</taxon>
        <taxon>Acetobacterales</taxon>
        <taxon>Acetobacteraceae</taxon>
        <taxon>environmental samples</taxon>
    </lineage>
</organism>
<evidence type="ECO:0000256" key="1">
    <source>
        <dbReference type="SAM" id="MobiDB-lite"/>
    </source>
</evidence>
<feature type="non-terminal residue" evidence="2">
    <location>
        <position position="307"/>
    </location>
</feature>
<feature type="compositionally biased region" description="Basic residues" evidence="1">
    <location>
        <begin position="92"/>
        <end position="117"/>
    </location>
</feature>
<protein>
    <submittedName>
        <fullName evidence="2">Methylisocitrate lyase</fullName>
        <ecNumber evidence="2">4.1.3.30</ecNumber>
    </submittedName>
</protein>
<dbReference type="AlphaFoldDB" id="A0A6J4IN11"/>
<feature type="compositionally biased region" description="Basic residues" evidence="1">
    <location>
        <begin position="250"/>
        <end position="265"/>
    </location>
</feature>
<dbReference type="EC" id="4.1.3.30" evidence="2"/>
<gene>
    <name evidence="2" type="ORF">AVDCRST_MAG08-2504</name>
</gene>
<sequence length="307" mass="33059">ALRHSRRLADRARRCSFPAPPRTAADPSDAGRPPRHRRAARQAGRLRSALPVGRRHDGHDGPARPGHDHGGRGVLPHPPGFARRRAADAGGRRHRLRRGAQRHAHGALLRGGRRRRGPPGGPAPAQEVRPPQRQEAGRRARHGGQGRGGAQGAARPGGHRPHGRGGERRHGRRGGTRHAVHGSRRGRDLPRGAAQRGDVPRVRAADAGREAARQHDGVRPDAVLHRLRVRGDGLRHGDLAGVAPAGGGARHGRAIRRHPPRRRHAERGGPDADAGRALRDDRLRRLRGSRRHAGQDRGAGSHAAAEL</sequence>
<dbReference type="GO" id="GO:0046421">
    <property type="term" value="F:methylisocitrate lyase activity"/>
    <property type="evidence" value="ECO:0007669"/>
    <property type="project" value="UniProtKB-EC"/>
</dbReference>
<feature type="non-terminal residue" evidence="2">
    <location>
        <position position="1"/>
    </location>
</feature>
<feature type="region of interest" description="Disordered" evidence="1">
    <location>
        <begin position="235"/>
        <end position="307"/>
    </location>
</feature>
<feature type="compositionally biased region" description="Basic and acidic residues" evidence="1">
    <location>
        <begin position="266"/>
        <end position="283"/>
    </location>
</feature>
<name>A0A6J4IN11_9PROT</name>
<reference evidence="2" key="1">
    <citation type="submission" date="2020-02" db="EMBL/GenBank/DDBJ databases">
        <authorList>
            <person name="Meier V. D."/>
        </authorList>
    </citation>
    <scope>NUCLEOTIDE SEQUENCE</scope>
    <source>
        <strain evidence="2">AVDCRST_MAG08</strain>
    </source>
</reference>
<feature type="compositionally biased region" description="Basic residues" evidence="1">
    <location>
        <begin position="157"/>
        <end position="184"/>
    </location>
</feature>
<evidence type="ECO:0000313" key="2">
    <source>
        <dbReference type="EMBL" id="CAA9256862.1"/>
    </source>
</evidence>
<accession>A0A6J4IN11</accession>
<proteinExistence type="predicted"/>